<dbReference type="RefSeq" id="WP_416206240.1">
    <property type="nucleotide sequence ID" value="NZ_JBBKTX010000014.1"/>
</dbReference>
<evidence type="ECO:0000256" key="2">
    <source>
        <dbReference type="ARBA" id="ARBA00011233"/>
    </source>
</evidence>
<evidence type="ECO:0000313" key="13">
    <source>
        <dbReference type="EMBL" id="MFK4753163.1"/>
    </source>
</evidence>
<dbReference type="SUPFAM" id="SSF56935">
    <property type="entry name" value="Porins"/>
    <property type="match status" value="1"/>
</dbReference>
<dbReference type="PANTHER" id="PTHR34501:SF9">
    <property type="entry name" value="MAJOR OUTER MEMBRANE PROTEIN P.IA"/>
    <property type="match status" value="1"/>
</dbReference>
<comment type="subcellular location">
    <subcellularLocation>
        <location evidence="1">Cell outer membrane</location>
        <topology evidence="1">Multi-pass membrane protein</topology>
    </subcellularLocation>
</comment>
<keyword evidence="7" id="KW-0406">Ion transport</keyword>
<keyword evidence="8" id="KW-0626">Porin</keyword>
<evidence type="ECO:0000256" key="8">
    <source>
        <dbReference type="ARBA" id="ARBA00023114"/>
    </source>
</evidence>
<evidence type="ECO:0000256" key="9">
    <source>
        <dbReference type="ARBA" id="ARBA00023136"/>
    </source>
</evidence>
<evidence type="ECO:0000256" key="1">
    <source>
        <dbReference type="ARBA" id="ARBA00004571"/>
    </source>
</evidence>
<sequence length="380" mass="40943">MKTTRLYFTAGVLLLGATWQATALALGDHPLNVYGSLHASLDYLDSDISEAEAAASASDKLSSGDVSLSFNSSKIGLRGEIPTDVAGLTALYQIEQNITPDGSSSNTWTTRNSYLGLRWQPSDQRTAELLAGRYDSLVKGIALDYSLLKHTVADRGAILGAGANRGNALDLRVENMLLGRWQTPLAGGALHLALQYSPDAVKSSGSVDNNQRLYVGARADWSRASWTLAAATEHWQQLALGSASGDSDSWRILARYRGAQWTLQGLMENLRYQPDDHSITDLDRKAWALQSAWKSGKLTWLGSIMKAASYRHSEDTGAVMLSGGVERKLSKSLKTYGVYTRTNNDSNASFQGVDGTHGDELATLPGRSPQALSAGLVLSF</sequence>
<feature type="chain" id="PRO_5046363384" evidence="11">
    <location>
        <begin position="24"/>
        <end position="380"/>
    </location>
</feature>
<dbReference type="PANTHER" id="PTHR34501">
    <property type="entry name" value="PROTEIN YDDL-RELATED"/>
    <property type="match status" value="1"/>
</dbReference>
<dbReference type="EMBL" id="JBBKTX010000014">
    <property type="protein sequence ID" value="MFK4753163.1"/>
    <property type="molecule type" value="Genomic_DNA"/>
</dbReference>
<dbReference type="Pfam" id="PF13609">
    <property type="entry name" value="Porin_4"/>
    <property type="match status" value="1"/>
</dbReference>
<proteinExistence type="predicted"/>
<evidence type="ECO:0000256" key="7">
    <source>
        <dbReference type="ARBA" id="ARBA00023065"/>
    </source>
</evidence>
<evidence type="ECO:0000256" key="3">
    <source>
        <dbReference type="ARBA" id="ARBA00022448"/>
    </source>
</evidence>
<evidence type="ECO:0000256" key="4">
    <source>
        <dbReference type="ARBA" id="ARBA00022452"/>
    </source>
</evidence>
<evidence type="ECO:0000256" key="6">
    <source>
        <dbReference type="ARBA" id="ARBA00022729"/>
    </source>
</evidence>
<dbReference type="InterPro" id="IPR033900">
    <property type="entry name" value="Gram_neg_porin_domain"/>
</dbReference>
<keyword evidence="9" id="KW-0472">Membrane</keyword>
<feature type="domain" description="Porin" evidence="12">
    <location>
        <begin position="22"/>
        <end position="346"/>
    </location>
</feature>
<evidence type="ECO:0000256" key="5">
    <source>
        <dbReference type="ARBA" id="ARBA00022692"/>
    </source>
</evidence>
<accession>A0ABW8NJL2</accession>
<keyword evidence="10" id="KW-0998">Cell outer membrane</keyword>
<name>A0ABW8NJL2_9GAMM</name>
<keyword evidence="5" id="KW-0812">Transmembrane</keyword>
<feature type="signal peptide" evidence="11">
    <location>
        <begin position="1"/>
        <end position="23"/>
    </location>
</feature>
<evidence type="ECO:0000259" key="12">
    <source>
        <dbReference type="Pfam" id="PF13609"/>
    </source>
</evidence>
<organism evidence="13 14">
    <name type="scientific">Oceanobacter antarcticus</name>
    <dbReference type="NCBI Taxonomy" id="3133425"/>
    <lineage>
        <taxon>Bacteria</taxon>
        <taxon>Pseudomonadati</taxon>
        <taxon>Pseudomonadota</taxon>
        <taxon>Gammaproteobacteria</taxon>
        <taxon>Oceanospirillales</taxon>
        <taxon>Oceanospirillaceae</taxon>
        <taxon>Oceanobacter</taxon>
    </lineage>
</organism>
<reference evidence="13 14" key="1">
    <citation type="submission" date="2024-03" db="EMBL/GenBank/DDBJ databases">
        <title>High-quality draft genome sequence of Oceanobacter sp. wDCs-4.</title>
        <authorList>
            <person name="Dong C."/>
        </authorList>
    </citation>
    <scope>NUCLEOTIDE SEQUENCE [LARGE SCALE GENOMIC DNA]</scope>
    <source>
        <strain evidence="14">wDCs-4</strain>
    </source>
</reference>
<evidence type="ECO:0000256" key="11">
    <source>
        <dbReference type="SAM" id="SignalP"/>
    </source>
</evidence>
<dbReference type="InterPro" id="IPR050298">
    <property type="entry name" value="Gram-neg_bact_OMP"/>
</dbReference>
<keyword evidence="3" id="KW-0813">Transport</keyword>
<comment type="caution">
    <text evidence="13">The sequence shown here is derived from an EMBL/GenBank/DDBJ whole genome shotgun (WGS) entry which is preliminary data.</text>
</comment>
<evidence type="ECO:0000313" key="14">
    <source>
        <dbReference type="Proteomes" id="UP001620597"/>
    </source>
</evidence>
<comment type="subunit">
    <text evidence="2">Homotrimer.</text>
</comment>
<dbReference type="Gene3D" id="2.40.160.10">
    <property type="entry name" value="Porin"/>
    <property type="match status" value="1"/>
</dbReference>
<protein>
    <submittedName>
        <fullName evidence="13">Porin</fullName>
    </submittedName>
</protein>
<dbReference type="InterPro" id="IPR023614">
    <property type="entry name" value="Porin_dom_sf"/>
</dbReference>
<dbReference type="Proteomes" id="UP001620597">
    <property type="component" value="Unassembled WGS sequence"/>
</dbReference>
<evidence type="ECO:0000256" key="10">
    <source>
        <dbReference type="ARBA" id="ARBA00023237"/>
    </source>
</evidence>
<keyword evidence="14" id="KW-1185">Reference proteome</keyword>
<keyword evidence="6 11" id="KW-0732">Signal</keyword>
<keyword evidence="4" id="KW-1134">Transmembrane beta strand</keyword>
<gene>
    <name evidence="13" type="ORF">WG929_12140</name>
</gene>